<organism evidence="10 11">
    <name type="scientific">Lacibacterium aquatile</name>
    <dbReference type="NCBI Taxonomy" id="1168082"/>
    <lineage>
        <taxon>Bacteria</taxon>
        <taxon>Pseudomonadati</taxon>
        <taxon>Pseudomonadota</taxon>
        <taxon>Alphaproteobacteria</taxon>
        <taxon>Rhodospirillales</taxon>
        <taxon>Rhodospirillaceae</taxon>
    </lineage>
</organism>
<evidence type="ECO:0000256" key="1">
    <source>
        <dbReference type="ARBA" id="ARBA00004167"/>
    </source>
</evidence>
<dbReference type="PANTHER" id="PTHR38035:SF1">
    <property type="entry name" value="ANCILLARY SECYEG TRANSLOCON SUBUNIT"/>
    <property type="match status" value="1"/>
</dbReference>
<comment type="caution">
    <text evidence="10">The sequence shown here is derived from an EMBL/GenBank/DDBJ whole genome shotgun (WGS) entry which is preliminary data.</text>
</comment>
<feature type="domain" description="Ancillary SecYEG translocon subunit/Cell division coordinator CpoB TPR" evidence="9">
    <location>
        <begin position="18"/>
        <end position="196"/>
    </location>
</feature>
<reference evidence="11" key="1">
    <citation type="journal article" date="2019" name="Int. J. Syst. Evol. Microbiol.">
        <title>The Global Catalogue of Microorganisms (GCM) 10K type strain sequencing project: providing services to taxonomists for standard genome sequencing and annotation.</title>
        <authorList>
            <consortium name="The Broad Institute Genomics Platform"/>
            <consortium name="The Broad Institute Genome Sequencing Center for Infectious Disease"/>
            <person name="Wu L."/>
            <person name="Ma J."/>
        </authorList>
    </citation>
    <scope>NUCLEOTIDE SEQUENCE [LARGE SCALE GENOMIC DNA]</scope>
    <source>
        <strain evidence="11">CGMCC 1.19062</strain>
    </source>
</reference>
<proteinExistence type="predicted"/>
<evidence type="ECO:0000256" key="6">
    <source>
        <dbReference type="ARBA" id="ARBA00023136"/>
    </source>
</evidence>
<evidence type="ECO:0000256" key="5">
    <source>
        <dbReference type="ARBA" id="ARBA00022989"/>
    </source>
</evidence>
<comment type="subcellular location">
    <subcellularLocation>
        <location evidence="2">Cell membrane</location>
    </subcellularLocation>
    <subcellularLocation>
        <location evidence="1">Membrane</location>
        <topology evidence="1">Single-pass membrane protein</topology>
    </subcellularLocation>
</comment>
<protein>
    <submittedName>
        <fullName evidence="10">Tetratricopeptide repeat protein</fullName>
    </submittedName>
</protein>
<sequence length="214" mass="23027">MADIFHEVEEDLRTERYKRLWARYGGVLAGVALAVVIGVGGYVFWKDQSAKRRGAQGEQYAAAMTAIEQGQKDQAMAGFATLAQDSTEGFGFLARLKQVELQLDKGDTAGALTALDALAATSSLEQFYRDYAVYRAALLRLDTEDPQALVGRLQPIIGEANPWRHLARELAALANLKAGKTDEAKKAFQALSDDLAAPAGVRSRAAELLAALGA</sequence>
<evidence type="ECO:0000256" key="7">
    <source>
        <dbReference type="ARBA" id="ARBA00023186"/>
    </source>
</evidence>
<gene>
    <name evidence="10" type="ORF">ACFSM5_06260</name>
</gene>
<keyword evidence="4 8" id="KW-0812">Transmembrane</keyword>
<feature type="transmembrane region" description="Helical" evidence="8">
    <location>
        <begin position="20"/>
        <end position="45"/>
    </location>
</feature>
<dbReference type="Pfam" id="PF09976">
    <property type="entry name" value="TPR_21"/>
    <property type="match status" value="1"/>
</dbReference>
<keyword evidence="3" id="KW-1003">Cell membrane</keyword>
<evidence type="ECO:0000256" key="2">
    <source>
        <dbReference type="ARBA" id="ARBA00004236"/>
    </source>
</evidence>
<dbReference type="EMBL" id="JBHUIP010000004">
    <property type="protein sequence ID" value="MFD2262485.1"/>
    <property type="molecule type" value="Genomic_DNA"/>
</dbReference>
<evidence type="ECO:0000313" key="10">
    <source>
        <dbReference type="EMBL" id="MFD2262485.1"/>
    </source>
</evidence>
<dbReference type="PANTHER" id="PTHR38035">
    <property type="entry name" value="UPF0070 PROTEIN YFGM"/>
    <property type="match status" value="1"/>
</dbReference>
<dbReference type="RefSeq" id="WP_379875446.1">
    <property type="nucleotide sequence ID" value="NZ_JBHUIP010000004.1"/>
</dbReference>
<evidence type="ECO:0000259" key="9">
    <source>
        <dbReference type="Pfam" id="PF09976"/>
    </source>
</evidence>
<dbReference type="InterPro" id="IPR018704">
    <property type="entry name" value="SecYEG/CpoB_TPR"/>
</dbReference>
<dbReference type="InterPro" id="IPR026039">
    <property type="entry name" value="YfgM"/>
</dbReference>
<dbReference type="Proteomes" id="UP001597295">
    <property type="component" value="Unassembled WGS sequence"/>
</dbReference>
<evidence type="ECO:0000313" key="11">
    <source>
        <dbReference type="Proteomes" id="UP001597295"/>
    </source>
</evidence>
<name>A0ABW5DPN2_9PROT</name>
<evidence type="ECO:0000256" key="3">
    <source>
        <dbReference type="ARBA" id="ARBA00022475"/>
    </source>
</evidence>
<evidence type="ECO:0000256" key="8">
    <source>
        <dbReference type="SAM" id="Phobius"/>
    </source>
</evidence>
<evidence type="ECO:0000256" key="4">
    <source>
        <dbReference type="ARBA" id="ARBA00022692"/>
    </source>
</evidence>
<accession>A0ABW5DPN2</accession>
<keyword evidence="7" id="KW-0143">Chaperone</keyword>
<keyword evidence="11" id="KW-1185">Reference proteome</keyword>
<keyword evidence="6 8" id="KW-0472">Membrane</keyword>
<keyword evidence="5 8" id="KW-1133">Transmembrane helix</keyword>